<evidence type="ECO:0000313" key="3">
    <source>
        <dbReference type="Proteomes" id="UP001610446"/>
    </source>
</evidence>
<dbReference type="InterPro" id="IPR018871">
    <property type="entry name" value="GLEYA_adhesin_domain"/>
</dbReference>
<name>A0ABR4JPA3_9EURO</name>
<reference evidence="2 3" key="1">
    <citation type="submission" date="2024-07" db="EMBL/GenBank/DDBJ databases">
        <title>Section-level genome sequencing and comparative genomics of Aspergillus sections Usti and Cavernicolus.</title>
        <authorList>
            <consortium name="Lawrence Berkeley National Laboratory"/>
            <person name="Nybo J.L."/>
            <person name="Vesth T.C."/>
            <person name="Theobald S."/>
            <person name="Frisvad J.C."/>
            <person name="Larsen T.O."/>
            <person name="Kjaerboelling I."/>
            <person name="Rothschild-Mancinelli K."/>
            <person name="Lyhne E.K."/>
            <person name="Kogle M.E."/>
            <person name="Barry K."/>
            <person name="Clum A."/>
            <person name="Na H."/>
            <person name="Ledsgaard L."/>
            <person name="Lin J."/>
            <person name="Lipzen A."/>
            <person name="Kuo A."/>
            <person name="Riley R."/>
            <person name="Mondo S."/>
            <person name="Labutti K."/>
            <person name="Haridas S."/>
            <person name="Pangalinan J."/>
            <person name="Salamov A.A."/>
            <person name="Simmons B.A."/>
            <person name="Magnuson J.K."/>
            <person name="Chen J."/>
            <person name="Drula E."/>
            <person name="Henrissat B."/>
            <person name="Wiebenga A."/>
            <person name="Lubbers R.J."/>
            <person name="Gomes A.C."/>
            <person name="Makela M.R."/>
            <person name="Stajich J."/>
            <person name="Grigoriev I.V."/>
            <person name="Mortensen U.H."/>
            <person name="De Vries R.P."/>
            <person name="Baker S.E."/>
            <person name="Andersen M.R."/>
        </authorList>
    </citation>
    <scope>NUCLEOTIDE SEQUENCE [LARGE SCALE GENOMIC DNA]</scope>
    <source>
        <strain evidence="2 3">CBS 123904</strain>
    </source>
</reference>
<dbReference type="Pfam" id="PF10528">
    <property type="entry name" value="GLEYA"/>
    <property type="match status" value="1"/>
</dbReference>
<dbReference type="EMBL" id="JBFXLU010000105">
    <property type="protein sequence ID" value="KAL2841876.1"/>
    <property type="molecule type" value="Genomic_DNA"/>
</dbReference>
<feature type="domain" description="GLEYA adhesin" evidence="1">
    <location>
        <begin position="17"/>
        <end position="88"/>
    </location>
</feature>
<organism evidence="2 3">
    <name type="scientific">Aspergillus pseudoustus</name>
    <dbReference type="NCBI Taxonomy" id="1810923"/>
    <lineage>
        <taxon>Eukaryota</taxon>
        <taxon>Fungi</taxon>
        <taxon>Dikarya</taxon>
        <taxon>Ascomycota</taxon>
        <taxon>Pezizomycotina</taxon>
        <taxon>Eurotiomycetes</taxon>
        <taxon>Eurotiomycetidae</taxon>
        <taxon>Eurotiales</taxon>
        <taxon>Aspergillaceae</taxon>
        <taxon>Aspergillus</taxon>
        <taxon>Aspergillus subgen. Nidulantes</taxon>
    </lineage>
</organism>
<evidence type="ECO:0000259" key="1">
    <source>
        <dbReference type="Pfam" id="PF10528"/>
    </source>
</evidence>
<evidence type="ECO:0000313" key="2">
    <source>
        <dbReference type="EMBL" id="KAL2841876.1"/>
    </source>
</evidence>
<accession>A0ABR4JPA3</accession>
<dbReference type="Proteomes" id="UP001610446">
    <property type="component" value="Unassembled WGS sequence"/>
</dbReference>
<gene>
    <name evidence="2" type="ORF">BJY01DRAFT_249374</name>
</gene>
<proteinExistence type="predicted"/>
<comment type="caution">
    <text evidence="2">The sequence shown here is derived from an EMBL/GenBank/DDBJ whole genome shotgun (WGS) entry which is preliminary data.</text>
</comment>
<keyword evidence="3" id="KW-1185">Reference proteome</keyword>
<protein>
    <recommendedName>
        <fullName evidence="1">GLEYA adhesin domain-containing protein</fullName>
    </recommendedName>
</protein>
<sequence>MVRTVDSCLPGLPAPWVAGTYTIAPDLREDNTIFFWGGEYAYSQYANGSVDGGVSYTQPEGLPHSFDYHLAAGEFYPITFIFSNGFWPLLNRLRITGPSG</sequence>